<dbReference type="Gene3D" id="1.20.1440.170">
    <property type="entry name" value="Translation machinery-associated protein 16-like"/>
    <property type="match status" value="1"/>
</dbReference>
<feature type="compositionally biased region" description="Basic and acidic residues" evidence="2">
    <location>
        <begin position="109"/>
        <end position="120"/>
    </location>
</feature>
<evidence type="ECO:0000256" key="2">
    <source>
        <dbReference type="SAM" id="MobiDB-lite"/>
    </source>
</evidence>
<dbReference type="Pfam" id="PF11176">
    <property type="entry name" value="Tma16"/>
    <property type="match status" value="1"/>
</dbReference>
<dbReference type="PANTHER" id="PTHR13349">
    <property type="entry name" value="TRANSLATION MACHINERY-ASSOCIATED PROTEIN 16"/>
    <property type="match status" value="1"/>
</dbReference>
<accession>A0ABR0KKW2</accession>
<sequence length="179" mass="20498">MARALHKVQKEISKKRGGKPTALHENSRDARRLRQAGAREDKLARVMTLAQKSNQHYVERVVWFRDATADAKSPSSDADLQELVEQFIGRENEELAELKAAQRPGRSRSKAEDRILDRIDAEQKEHKSGFWVPDLRDTDSLEKLQRWGGQWDGMNTLKYVRVHKDADIKPSSFPPKGLS</sequence>
<evidence type="ECO:0000256" key="1">
    <source>
        <dbReference type="ARBA" id="ARBA00034127"/>
    </source>
</evidence>
<feature type="region of interest" description="Disordered" evidence="2">
    <location>
        <begin position="1"/>
        <end position="38"/>
    </location>
</feature>
<organism evidence="3 4">
    <name type="scientific">Lithohypha guttulata</name>
    <dbReference type="NCBI Taxonomy" id="1690604"/>
    <lineage>
        <taxon>Eukaryota</taxon>
        <taxon>Fungi</taxon>
        <taxon>Dikarya</taxon>
        <taxon>Ascomycota</taxon>
        <taxon>Pezizomycotina</taxon>
        <taxon>Eurotiomycetes</taxon>
        <taxon>Chaetothyriomycetidae</taxon>
        <taxon>Chaetothyriales</taxon>
        <taxon>Trichomeriaceae</taxon>
        <taxon>Lithohypha</taxon>
    </lineage>
</organism>
<feature type="compositionally biased region" description="Basic and acidic residues" evidence="2">
    <location>
        <begin position="25"/>
        <end position="38"/>
    </location>
</feature>
<comment type="similarity">
    <text evidence="1">Belongs to the TMA16 family.</text>
</comment>
<reference evidence="3 4" key="1">
    <citation type="submission" date="2023-08" db="EMBL/GenBank/DDBJ databases">
        <title>Black Yeasts Isolated from many extreme environments.</title>
        <authorList>
            <person name="Coleine C."/>
            <person name="Stajich J.E."/>
            <person name="Selbmann L."/>
        </authorList>
    </citation>
    <scope>NUCLEOTIDE SEQUENCE [LARGE SCALE GENOMIC DNA]</scope>
    <source>
        <strain evidence="3 4">CCFEE 5885</strain>
    </source>
</reference>
<dbReference type="Proteomes" id="UP001345013">
    <property type="component" value="Unassembled WGS sequence"/>
</dbReference>
<dbReference type="InterPro" id="IPR038356">
    <property type="entry name" value="Tma16_sf"/>
</dbReference>
<proteinExistence type="inferred from homology"/>
<dbReference type="InterPro" id="IPR021346">
    <property type="entry name" value="Tma16"/>
</dbReference>
<evidence type="ECO:0000313" key="3">
    <source>
        <dbReference type="EMBL" id="KAK5099527.1"/>
    </source>
</evidence>
<evidence type="ECO:0000313" key="4">
    <source>
        <dbReference type="Proteomes" id="UP001345013"/>
    </source>
</evidence>
<dbReference type="PANTHER" id="PTHR13349:SF2">
    <property type="entry name" value="TRANSLATION MACHINERY-ASSOCIATED PROTEIN 16"/>
    <property type="match status" value="1"/>
</dbReference>
<name>A0ABR0KKW2_9EURO</name>
<feature type="region of interest" description="Disordered" evidence="2">
    <location>
        <begin position="98"/>
        <end position="120"/>
    </location>
</feature>
<gene>
    <name evidence="3" type="primary">TMA16</name>
    <name evidence="3" type="ORF">LTR24_001425</name>
</gene>
<dbReference type="EMBL" id="JAVRRG010000010">
    <property type="protein sequence ID" value="KAK5099527.1"/>
    <property type="molecule type" value="Genomic_DNA"/>
</dbReference>
<protein>
    <submittedName>
        <fullName evidence="3">Translation machinery-associated protein 16</fullName>
    </submittedName>
</protein>
<keyword evidence="4" id="KW-1185">Reference proteome</keyword>
<comment type="caution">
    <text evidence="3">The sequence shown here is derived from an EMBL/GenBank/DDBJ whole genome shotgun (WGS) entry which is preliminary data.</text>
</comment>